<feature type="transmembrane region" description="Helical" evidence="1">
    <location>
        <begin position="44"/>
        <end position="61"/>
    </location>
</feature>
<proteinExistence type="predicted"/>
<dbReference type="RefSeq" id="WP_369782026.1">
    <property type="nucleotide sequence ID" value="NZ_CP165623.1"/>
</dbReference>
<dbReference type="SUPFAM" id="SSF103473">
    <property type="entry name" value="MFS general substrate transporter"/>
    <property type="match status" value="1"/>
</dbReference>
<sequence>MGIDVLRRAGSSAQLVGAVNVTAINLGIMLGAMAGGFLIDHIDLRYIGLLGGSFVLLGWIVRNRLQPLPRIS</sequence>
<name>A0AB39WY73_9PSED</name>
<dbReference type="AlphaFoldDB" id="A0AB39WY73"/>
<keyword evidence="1" id="KW-0472">Membrane</keyword>
<evidence type="ECO:0000256" key="1">
    <source>
        <dbReference type="SAM" id="Phobius"/>
    </source>
</evidence>
<evidence type="ECO:0008006" key="3">
    <source>
        <dbReference type="Google" id="ProtNLM"/>
    </source>
</evidence>
<keyword evidence="1" id="KW-1133">Transmembrane helix</keyword>
<gene>
    <name evidence="2" type="ORF">AB3G35_20490</name>
</gene>
<protein>
    <recommendedName>
        <fullName evidence="3">MFS transporter</fullName>
    </recommendedName>
</protein>
<keyword evidence="1" id="KW-0812">Transmembrane</keyword>
<feature type="transmembrane region" description="Helical" evidence="1">
    <location>
        <begin position="12"/>
        <end position="38"/>
    </location>
</feature>
<dbReference type="InterPro" id="IPR036259">
    <property type="entry name" value="MFS_trans_sf"/>
</dbReference>
<accession>A0AB39WY73</accession>
<evidence type="ECO:0000313" key="2">
    <source>
        <dbReference type="EMBL" id="XDV05417.1"/>
    </source>
</evidence>
<reference evidence="2" key="1">
    <citation type="submission" date="2024-07" db="EMBL/GenBank/DDBJ databases">
        <authorList>
            <person name="Biller S.J."/>
        </authorList>
    </citation>
    <scope>NUCLEOTIDE SEQUENCE</scope>
    <source>
        <strain evidence="2">WC2401</strain>
    </source>
</reference>
<dbReference type="EMBL" id="CP165623">
    <property type="protein sequence ID" value="XDV05417.1"/>
    <property type="molecule type" value="Genomic_DNA"/>
</dbReference>
<organism evidence="2">
    <name type="scientific">Pseudomonas sp. WC2401</name>
    <dbReference type="NCBI Taxonomy" id="3234143"/>
    <lineage>
        <taxon>Bacteria</taxon>
        <taxon>Pseudomonadati</taxon>
        <taxon>Pseudomonadota</taxon>
        <taxon>Gammaproteobacteria</taxon>
        <taxon>Pseudomonadales</taxon>
        <taxon>Pseudomonadaceae</taxon>
        <taxon>Pseudomonas</taxon>
    </lineage>
</organism>